<dbReference type="Pfam" id="PF00251">
    <property type="entry name" value="Glyco_hydro_32N"/>
    <property type="match status" value="1"/>
</dbReference>
<keyword evidence="3" id="KW-0326">Glycosidase</keyword>
<evidence type="ECO:0000256" key="3">
    <source>
        <dbReference type="ARBA" id="ARBA00023295"/>
    </source>
</evidence>
<protein>
    <submittedName>
        <fullName evidence="5">Beta-fructofuranosidase, insoluble isoenzyme</fullName>
    </submittedName>
</protein>
<comment type="caution">
    <text evidence="5">The sequence shown here is derived from an EMBL/GenBank/DDBJ whole genome shotgun (WGS) entry which is preliminary data.</text>
</comment>
<dbReference type="InterPro" id="IPR013148">
    <property type="entry name" value="Glyco_hydro_32_N"/>
</dbReference>
<dbReference type="OrthoDB" id="202537at2759"/>
<evidence type="ECO:0000256" key="1">
    <source>
        <dbReference type="ARBA" id="ARBA00009902"/>
    </source>
</evidence>
<sequence>MTQNNPEDPLWGYLTGDHFVSTDLVKLGIAPSPPPHQPFEINGCWFASVTFLPESEPVILYTDIDDKQMNVRNSLARYC</sequence>
<dbReference type="SUPFAM" id="SSF75005">
    <property type="entry name" value="Arabinanase/levansucrase/invertase"/>
    <property type="match status" value="1"/>
</dbReference>
<comment type="similarity">
    <text evidence="1">Belongs to the glycosyl hydrolase 32 family.</text>
</comment>
<feature type="domain" description="Glycosyl hydrolase family 32 N-terminal" evidence="4">
    <location>
        <begin position="3"/>
        <end position="68"/>
    </location>
</feature>
<proteinExistence type="inferred from homology"/>
<dbReference type="Proteomes" id="UP000623129">
    <property type="component" value="Unassembled WGS sequence"/>
</dbReference>
<dbReference type="InterPro" id="IPR050551">
    <property type="entry name" value="Fructan_Metab_Enzymes"/>
</dbReference>
<evidence type="ECO:0000313" key="5">
    <source>
        <dbReference type="EMBL" id="KAF3325098.1"/>
    </source>
</evidence>
<dbReference type="GO" id="GO:0016798">
    <property type="term" value="F:hydrolase activity, acting on glycosyl bonds"/>
    <property type="evidence" value="ECO:0007669"/>
    <property type="project" value="UniProtKB-KW"/>
</dbReference>
<gene>
    <name evidence="5" type="ORF">FCM35_KLT11255</name>
</gene>
<dbReference type="InterPro" id="IPR023296">
    <property type="entry name" value="Glyco_hydro_beta-prop_sf"/>
</dbReference>
<accession>A0A833QKT8</accession>
<evidence type="ECO:0000259" key="4">
    <source>
        <dbReference type="Pfam" id="PF00251"/>
    </source>
</evidence>
<evidence type="ECO:0000313" key="6">
    <source>
        <dbReference type="Proteomes" id="UP000623129"/>
    </source>
</evidence>
<evidence type="ECO:0000256" key="2">
    <source>
        <dbReference type="ARBA" id="ARBA00022801"/>
    </source>
</evidence>
<dbReference type="PANTHER" id="PTHR31953">
    <property type="entry name" value="BETA-FRUCTOFURANOSIDASE, INSOLUBLE ISOENZYME CWINV1-RELATED"/>
    <property type="match status" value="1"/>
</dbReference>
<organism evidence="5 6">
    <name type="scientific">Carex littledalei</name>
    <dbReference type="NCBI Taxonomy" id="544730"/>
    <lineage>
        <taxon>Eukaryota</taxon>
        <taxon>Viridiplantae</taxon>
        <taxon>Streptophyta</taxon>
        <taxon>Embryophyta</taxon>
        <taxon>Tracheophyta</taxon>
        <taxon>Spermatophyta</taxon>
        <taxon>Magnoliopsida</taxon>
        <taxon>Liliopsida</taxon>
        <taxon>Poales</taxon>
        <taxon>Cyperaceae</taxon>
        <taxon>Cyperoideae</taxon>
        <taxon>Cariceae</taxon>
        <taxon>Carex</taxon>
        <taxon>Carex subgen. Euthyceras</taxon>
    </lineage>
</organism>
<keyword evidence="2" id="KW-0378">Hydrolase</keyword>
<dbReference type="EMBL" id="SWLB01000021">
    <property type="protein sequence ID" value="KAF3325098.1"/>
    <property type="molecule type" value="Genomic_DNA"/>
</dbReference>
<reference evidence="5" key="1">
    <citation type="submission" date="2020-01" db="EMBL/GenBank/DDBJ databases">
        <title>Genome sequence of Kobresia littledalei, the first chromosome-level genome in the family Cyperaceae.</title>
        <authorList>
            <person name="Qu G."/>
        </authorList>
    </citation>
    <scope>NUCLEOTIDE SEQUENCE</scope>
    <source>
        <strain evidence="5">C.B.Clarke</strain>
        <tissue evidence="5">Leaf</tissue>
    </source>
</reference>
<keyword evidence="6" id="KW-1185">Reference proteome</keyword>
<dbReference type="Gene3D" id="2.115.10.20">
    <property type="entry name" value="Glycosyl hydrolase domain, family 43"/>
    <property type="match status" value="1"/>
</dbReference>
<name>A0A833QKT8_9POAL</name>
<dbReference type="AlphaFoldDB" id="A0A833QKT8"/>